<sequence length="132" mass="13944">MDASGSSTGDYGMSGGGGGGTSRNDAGIANFGFRDGVRTGDGLAVITTTNPNVRRYDANGFTWAGGEVFLSEAKYTPNRYAMIVQSDGNLVLYNEVGGVAWSSGTFGYPGAMTQLPDRDHDHVRREPEPGER</sequence>
<dbReference type="Gene3D" id="2.90.10.10">
    <property type="entry name" value="Bulb-type lectin domain"/>
    <property type="match status" value="1"/>
</dbReference>
<dbReference type="RefSeq" id="WP_380129437.1">
    <property type="nucleotide sequence ID" value="NZ_JBHSIU010000136.1"/>
</dbReference>
<dbReference type="SUPFAM" id="SSF51110">
    <property type="entry name" value="alpha-D-mannose-specific plant lectins"/>
    <property type="match status" value="1"/>
</dbReference>
<name>A0ABV9WK23_9ACTN</name>
<evidence type="ECO:0000313" key="2">
    <source>
        <dbReference type="EMBL" id="MFC5008734.1"/>
    </source>
</evidence>
<accession>A0ABV9WK23</accession>
<evidence type="ECO:0008006" key="4">
    <source>
        <dbReference type="Google" id="ProtNLM"/>
    </source>
</evidence>
<feature type="region of interest" description="Disordered" evidence="1">
    <location>
        <begin position="113"/>
        <end position="132"/>
    </location>
</feature>
<protein>
    <recommendedName>
        <fullName evidence="4">Bulb-type lectin domain-containing protein</fullName>
    </recommendedName>
</protein>
<gene>
    <name evidence="2" type="ORF">ACFPIJ_64335</name>
</gene>
<feature type="compositionally biased region" description="Basic and acidic residues" evidence="1">
    <location>
        <begin position="116"/>
        <end position="132"/>
    </location>
</feature>
<reference evidence="3" key="1">
    <citation type="journal article" date="2019" name="Int. J. Syst. Evol. Microbiol.">
        <title>The Global Catalogue of Microorganisms (GCM) 10K type strain sequencing project: providing services to taxonomists for standard genome sequencing and annotation.</title>
        <authorList>
            <consortium name="The Broad Institute Genomics Platform"/>
            <consortium name="The Broad Institute Genome Sequencing Center for Infectious Disease"/>
            <person name="Wu L."/>
            <person name="Ma J."/>
        </authorList>
    </citation>
    <scope>NUCLEOTIDE SEQUENCE [LARGE SCALE GENOMIC DNA]</scope>
    <source>
        <strain evidence="3">CGMCC 4.7152</strain>
    </source>
</reference>
<evidence type="ECO:0000256" key="1">
    <source>
        <dbReference type="SAM" id="MobiDB-lite"/>
    </source>
</evidence>
<organism evidence="2 3">
    <name type="scientific">Dactylosporangium cerinum</name>
    <dbReference type="NCBI Taxonomy" id="1434730"/>
    <lineage>
        <taxon>Bacteria</taxon>
        <taxon>Bacillati</taxon>
        <taxon>Actinomycetota</taxon>
        <taxon>Actinomycetes</taxon>
        <taxon>Micromonosporales</taxon>
        <taxon>Micromonosporaceae</taxon>
        <taxon>Dactylosporangium</taxon>
    </lineage>
</organism>
<keyword evidence="3" id="KW-1185">Reference proteome</keyword>
<proteinExistence type="predicted"/>
<dbReference type="InterPro" id="IPR036426">
    <property type="entry name" value="Bulb-type_lectin_dom_sf"/>
</dbReference>
<dbReference type="EMBL" id="JBHSIU010000136">
    <property type="protein sequence ID" value="MFC5008734.1"/>
    <property type="molecule type" value="Genomic_DNA"/>
</dbReference>
<evidence type="ECO:0000313" key="3">
    <source>
        <dbReference type="Proteomes" id="UP001595912"/>
    </source>
</evidence>
<comment type="caution">
    <text evidence="2">The sequence shown here is derived from an EMBL/GenBank/DDBJ whole genome shotgun (WGS) entry which is preliminary data.</text>
</comment>
<dbReference type="Proteomes" id="UP001595912">
    <property type="component" value="Unassembled WGS sequence"/>
</dbReference>